<dbReference type="RefSeq" id="WP_348266200.1">
    <property type="nucleotide sequence ID" value="NZ_CP121194.1"/>
</dbReference>
<dbReference type="KEGG" id="epl:P4G45_09295"/>
<accession>A0AAU7CUR8</accession>
<sequence length="117" mass="12709">MEDSQHLSVLHDLPGLIGCDKPPRLGAFRPDLYAANAPTTAVIVGEAKTAADLETSHSRQQLLAFLKHLALYPGSTLVLAVPWSSRVRAKQMLINLSKESGSTQTYLIVIDDVQEIS</sequence>
<organism evidence="1">
    <name type="scientific">Edaphobacter paludis</name>
    <dbReference type="NCBI Taxonomy" id="3035702"/>
    <lineage>
        <taxon>Bacteria</taxon>
        <taxon>Pseudomonadati</taxon>
        <taxon>Acidobacteriota</taxon>
        <taxon>Terriglobia</taxon>
        <taxon>Terriglobales</taxon>
        <taxon>Acidobacteriaceae</taxon>
        <taxon>Edaphobacter</taxon>
    </lineage>
</organism>
<reference evidence="1" key="1">
    <citation type="submission" date="2023-03" db="EMBL/GenBank/DDBJ databases">
        <title>Edaphobacter sp.</title>
        <authorList>
            <person name="Huber K.J."/>
            <person name="Papendorf J."/>
            <person name="Pilke C."/>
            <person name="Bunk B."/>
            <person name="Sproeer C."/>
            <person name="Pester M."/>
        </authorList>
    </citation>
    <scope>NUCLEOTIDE SEQUENCE</scope>
    <source>
        <strain evidence="1">DSM 109919</strain>
    </source>
</reference>
<gene>
    <name evidence="1" type="ORF">P4G45_09295</name>
</gene>
<dbReference type="EMBL" id="CP121194">
    <property type="protein sequence ID" value="XBH08690.1"/>
    <property type="molecule type" value="Genomic_DNA"/>
</dbReference>
<dbReference type="AlphaFoldDB" id="A0AAU7CUR8"/>
<name>A0AAU7CUR8_9BACT</name>
<proteinExistence type="predicted"/>
<protein>
    <submittedName>
        <fullName evidence="1">Uncharacterized protein</fullName>
    </submittedName>
</protein>
<evidence type="ECO:0000313" key="1">
    <source>
        <dbReference type="EMBL" id="XBH08690.1"/>
    </source>
</evidence>